<dbReference type="EMBL" id="MK388103">
    <property type="protein sequence ID" value="QAV36063.1"/>
    <property type="molecule type" value="Genomic_DNA"/>
</dbReference>
<dbReference type="Proteomes" id="UP000293947">
    <property type="component" value="Genome"/>
</dbReference>
<evidence type="ECO:0000313" key="16">
    <source>
        <dbReference type="EMBL" id="QAV37246.1"/>
    </source>
</evidence>
<dbReference type="Proteomes" id="UP000291566">
    <property type="component" value="Segment"/>
</dbReference>
<dbReference type="Proteomes" id="UP000291359">
    <property type="component" value="Segment"/>
</dbReference>
<dbReference type="EMBL" id="MK836424">
    <property type="protein sequence ID" value="QCO69358.1"/>
    <property type="molecule type" value="Genomic_DNA"/>
</dbReference>
<evidence type="ECO:0000313" key="49">
    <source>
        <dbReference type="Proteomes" id="UP000160630"/>
    </source>
</evidence>
<dbReference type="Proteomes" id="UP000292684">
    <property type="component" value="Segment"/>
</dbReference>
<dbReference type="EMBL" id="MK388109">
    <property type="protein sequence ID" value="QAV37077.1"/>
    <property type="molecule type" value="Genomic_DNA"/>
</dbReference>
<evidence type="ECO:0000313" key="40">
    <source>
        <dbReference type="EMBL" id="QAV42147.1"/>
    </source>
</evidence>
<evidence type="ECO:0000313" key="35">
    <source>
        <dbReference type="EMBL" id="QAV41302.1"/>
    </source>
</evidence>
<dbReference type="EMBL" id="MK388142">
    <property type="protein sequence ID" value="QAV42654.1"/>
    <property type="molecule type" value="Genomic_DNA"/>
</dbReference>
<dbReference type="EMBL" id="MK388104">
    <property type="protein sequence ID" value="QAV36232.1"/>
    <property type="molecule type" value="Genomic_DNA"/>
</dbReference>
<evidence type="ECO:0000313" key="4">
    <source>
        <dbReference type="EMBL" id="QAV34373.1"/>
    </source>
</evidence>
<evidence type="ECO:0000313" key="18">
    <source>
        <dbReference type="EMBL" id="QAV37584.1"/>
    </source>
</evidence>
<evidence type="ECO:0000313" key="32">
    <source>
        <dbReference type="EMBL" id="QAV40119.1"/>
    </source>
</evidence>
<evidence type="ECO:0000313" key="47">
    <source>
        <dbReference type="Proteomes" id="UP000096711"/>
    </source>
</evidence>
<dbReference type="Proteomes" id="UP000293753">
    <property type="component" value="Genome"/>
</dbReference>
<evidence type="ECO:0000313" key="9">
    <source>
        <dbReference type="EMBL" id="QAV35218.1"/>
    </source>
</evidence>
<dbReference type="Proteomes" id="UP000293529">
    <property type="component" value="Segment"/>
</dbReference>
<dbReference type="EMBL" id="MK388118">
    <property type="protein sequence ID" value="QAV38598.1"/>
    <property type="molecule type" value="Genomic_DNA"/>
</dbReference>
<organism evidence="1 49">
    <name type="scientific">Myxoma virus</name>
    <dbReference type="NCBI Taxonomy" id="10273"/>
    <lineage>
        <taxon>Viruses</taxon>
        <taxon>Varidnaviria</taxon>
        <taxon>Bamfordvirae</taxon>
        <taxon>Nucleocytoviricota</taxon>
        <taxon>Pokkesviricetes</taxon>
        <taxon>Chitovirales</taxon>
        <taxon>Poxviridae</taxon>
        <taxon>Chordopoxvirinae</taxon>
        <taxon>Leporipoxvirus</taxon>
        <taxon>Leporipoxvirus myxoma</taxon>
    </lineage>
</organism>
<dbReference type="EMBL" id="MK388131">
    <property type="protein sequence ID" value="QAV40795.1"/>
    <property type="molecule type" value="Genomic_DNA"/>
</dbReference>
<dbReference type="Proteomes" id="UP000291100">
    <property type="component" value="Genome"/>
</dbReference>
<dbReference type="EMBL" id="EU552530">
    <property type="protein sequence ID" value="ACB28683.1"/>
    <property type="molecule type" value="Genomic_DNA"/>
</dbReference>
<evidence type="ECO:0000313" key="51">
    <source>
        <dbReference type="Proteomes" id="UP000291093"/>
    </source>
</evidence>
<dbReference type="EMBL" id="MK388101">
    <property type="protein sequence ID" value="QAV35725.1"/>
    <property type="molecule type" value="Genomic_DNA"/>
</dbReference>
<evidence type="ECO:0000313" key="39">
    <source>
        <dbReference type="EMBL" id="QAV41978.1"/>
    </source>
</evidence>
<dbReference type="EMBL" id="MK388140">
    <property type="protein sequence ID" value="QAV42316.1"/>
    <property type="molecule type" value="Genomic_DNA"/>
</dbReference>
<dbReference type="EMBL" id="MK388136">
    <property type="protein sequence ID" value="QAV41640.1"/>
    <property type="molecule type" value="Genomic_DNA"/>
</dbReference>
<dbReference type="EMBL" id="MK388137">
    <property type="protein sequence ID" value="QAV41809.1"/>
    <property type="molecule type" value="Genomic_DNA"/>
</dbReference>
<dbReference type="EMBL" id="MK388132">
    <property type="protein sequence ID" value="QAV40964.1"/>
    <property type="molecule type" value="Genomic_DNA"/>
</dbReference>
<reference evidence="50 51" key="4">
    <citation type="journal article" date="2019" name="J. Virol.">
        <title>Punctuated evolution of myxoma virus: rapid and disjunct evolution of a recent viral lineage in Australia.</title>
        <authorList>
            <person name="Eden J.-S."/>
            <person name="Kerr P.J."/>
            <person name="Holmes E.C."/>
        </authorList>
    </citation>
    <scope>NUCLEOTIDE SEQUENCE [LARGE SCALE GENOMIC DNA]</scope>
    <source>
        <strain evidence="9">Aust/ACT/Acton/04-2014</strain>
        <strain evidence="18">Aust/ACT/Acton/07-2008</strain>
        <strain evidence="16">Aust/ACT/Acton/08-2014</strain>
        <strain evidence="15">Aust/ACT/Acton/12-2012</strain>
        <strain evidence="14">Aust/ACT/Mulligans Flat</strain>
        <strain evidence="6">Aust/ACT/Mulligans Flat/04-2013/1</strain>
        <strain evidence="4">Aust/ACT/Mulligans Flat/04-2013/2</strain>
        <strain evidence="30">Aust/ACT/Symonston/01-2016</strain>
        <strain evidence="12">Aust/NSW/Avenel/11-1990</strain>
        <strain evidence="27">Aust/NSW/Bluegums/04-2015</strain>
        <strain evidence="22">Aust/NSW/Carwoola/12-2014</strain>
        <strain evidence="23">Aust/NSW/Deniliquin/02-2015</strain>
        <strain evidence="7">Aust/NSW/Euchareena</strain>
        <strain evidence="26">Aust/NSW/Murrumbateman/10-2014</strain>
        <strain evidence="28">Aust/SA/ABC Range/12-2014</strain>
        <strain evidence="11">Aust/SA/Adelaide Hills/05-2012</strain>
        <strain evidence="41">Aust/SA/Brooklyn Park/05-2016</strain>
        <strain evidence="5">Aust/SA/Coomandook/12-2013</strain>
        <strain evidence="40">Aust/SA/Echunga/05-2016</strain>
        <strain evidence="34">Aust/SA/Flinders Ranges/12-2015/1</strain>
        <strain evidence="35">Aust/SA/Flinders Ranges/12-2015/2</strain>
        <strain evidence="37">Aust/SA/Kangarilla/09-2015</strain>
        <strain evidence="42">Aust/SA/Lameroo/04-2016</strain>
        <strain evidence="19">Aust/SA/Monarto Zoo/11-2013</strain>
        <strain evidence="24">Aust/SA/Mt Gambier/01-2015</strain>
        <strain evidence="44">Aust/SA/Mt Gambier/03-2015</strain>
        <strain evidence="36">Aust/SA/Mt Gambier/09-2015</strain>
        <strain evidence="43">Aust/SA/Olympic Dam/08-2015</strain>
        <strain evidence="45">Aust/SA/Port Augusta/10-2014</strain>
        <strain evidence="31">Aust/SA/Pukatja/03-2016</strain>
        <strain evidence="25">Aust/SA/Qualco/01-2015</strain>
        <strain evidence="32">Aust/SA/Quorn/03-2016</strain>
        <strain evidence="33">Aust/SA/Sandy Creek/04-2016</strain>
        <strain evidence="38">Aust/SA/Stewarts Range Rd/09-2015</strain>
        <strain evidence="8">Aust/SA/Turretfield</strain>
        <strain evidence="39">Aust/SA/Waterfall Gully/09-2015</strain>
        <strain evidence="29">Aust/SA/Wilpena/11-2014</strain>
        <strain evidence="13">Aust/Vic/Hattah/10-2012</strain>
        <strain evidence="17">Aust/Vic/Hoppers Crossing/03-2012</strain>
        <strain evidence="10">Aust/Vic/Wonga Park/03-2012</strain>
        <strain evidence="21">MYXV/AUS/1949</strain>
        <strain evidence="20">SLS/AUS/1956</strain>
    </source>
</reference>
<dbReference type="Proteomes" id="UP000293012">
    <property type="component" value="Segment"/>
</dbReference>
<dbReference type="EMBL" id="MK388123">
    <property type="protein sequence ID" value="QAV39443.1"/>
    <property type="molecule type" value="Genomic_DNA"/>
</dbReference>
<dbReference type="KEGG" id="vg:932188"/>
<dbReference type="Proteomes" id="UP000292598">
    <property type="component" value="Segment"/>
</dbReference>
<evidence type="ECO:0000313" key="28">
    <source>
        <dbReference type="EMBL" id="QAV39443.1"/>
    </source>
</evidence>
<dbReference type="EMBL" id="MK388139">
    <property type="protein sequence ID" value="QAV42147.1"/>
    <property type="molecule type" value="Genomic_DNA"/>
</dbReference>
<dbReference type="Proteomes" id="UP000299834">
    <property type="component" value="Segment"/>
</dbReference>
<dbReference type="EMBL" id="MK388100">
    <property type="protein sequence ID" value="QAV35556.1"/>
    <property type="molecule type" value="Genomic_DNA"/>
</dbReference>
<dbReference type="EMBL" id="MK388095">
    <property type="protein sequence ID" value="QAV34711.1"/>
    <property type="molecule type" value="Genomic_DNA"/>
</dbReference>
<dbReference type="Proteomes" id="UP000293155">
    <property type="component" value="Genome"/>
</dbReference>
<dbReference type="EMBL" id="MK388138">
    <property type="protein sequence ID" value="QAV41978.1"/>
    <property type="molecule type" value="Genomic_DNA"/>
</dbReference>
<dbReference type="RefSeq" id="NP_051774.1">
    <property type="nucleotide sequence ID" value="NC_001132.2"/>
</dbReference>
<dbReference type="EMBL" id="MK388094">
    <property type="protein sequence ID" value="QAV34542.1"/>
    <property type="molecule type" value="Genomic_DNA"/>
</dbReference>
<dbReference type="EMBL" id="MK388121">
    <property type="protein sequence ID" value="QAV39105.1"/>
    <property type="molecule type" value="Genomic_DNA"/>
</dbReference>
<dbReference type="Proteomes" id="UP000293069">
    <property type="component" value="Segment"/>
</dbReference>
<dbReference type="Proteomes" id="UP000294008">
    <property type="component" value="Genome"/>
</dbReference>
<reference evidence="3 47" key="3">
    <citation type="journal article" date="2012" name="PLoS Pathog.">
        <title>Evolutionary history and attenuation of myxoma virus on two continents.</title>
        <authorList>
            <person name="Kerr P.J."/>
            <person name="Ghedin E."/>
            <person name="Depasse J.V."/>
            <person name="Fitch A."/>
            <person name="Cattadori I.M."/>
            <person name="Hudson P.J."/>
            <person name="Tscharke D.C."/>
            <person name="Read A.F."/>
            <person name="Holmes E.C."/>
        </authorList>
    </citation>
    <scope>NUCLEOTIDE SEQUENCE [LARGE SCALE GENOMIC DNA]</scope>
    <source>
        <strain evidence="3">England/Cornwall/4-54/1</strain>
    </source>
</reference>
<dbReference type="Proteomes" id="UP000096711">
    <property type="component" value="Segment"/>
</dbReference>
<evidence type="ECO:0000313" key="43">
    <source>
        <dbReference type="EMBL" id="QAV42654.1"/>
    </source>
</evidence>
<dbReference type="Proteomes" id="UP000291454">
    <property type="component" value="Genome"/>
</dbReference>
<evidence type="ECO:0000313" key="1">
    <source>
        <dbReference type="EMBL" id="ACB28683.1"/>
    </source>
</evidence>
<dbReference type="Proteomes" id="UP000293478">
    <property type="component" value="Segment"/>
</dbReference>
<dbReference type="EMBL" id="MK388122">
    <property type="protein sequence ID" value="QAV39274.1"/>
    <property type="molecule type" value="Genomic_DNA"/>
</dbReference>
<dbReference type="EMBL" id="MK388098">
    <property type="protein sequence ID" value="QAV35218.1"/>
    <property type="molecule type" value="Genomic_DNA"/>
</dbReference>
<gene>
    <name evidence="1 2" type="ORF">m060R</name>
</gene>
<dbReference type="EMBL" id="MK388097">
    <property type="protein sequence ID" value="QAV35049.1"/>
    <property type="molecule type" value="Genomic_DNA"/>
</dbReference>
<evidence type="ECO:0000313" key="3">
    <source>
        <dbReference type="EMBL" id="AFU77661.1"/>
    </source>
</evidence>
<evidence type="ECO:0000313" key="5">
    <source>
        <dbReference type="EMBL" id="QAV34542.1"/>
    </source>
</evidence>
<dbReference type="EMBL" id="MK388108">
    <property type="protein sequence ID" value="QAV36908.1"/>
    <property type="molecule type" value="Genomic_DNA"/>
</dbReference>
<evidence type="ECO:0000313" key="33">
    <source>
        <dbReference type="EMBL" id="QAV40288.1"/>
    </source>
</evidence>
<dbReference type="Proteomes" id="UP000293894">
    <property type="component" value="Genome"/>
</dbReference>
<evidence type="ECO:0000313" key="26">
    <source>
        <dbReference type="EMBL" id="QAV39105.1"/>
    </source>
</evidence>
<dbReference type="EMBL" id="MK388130">
    <property type="protein sequence ID" value="QAV40626.1"/>
    <property type="molecule type" value="Genomic_DNA"/>
</dbReference>
<dbReference type="EMBL" id="GQ409969">
    <property type="protein sequence ID" value="ADK63700.1"/>
    <property type="molecule type" value="Genomic_DNA"/>
</dbReference>
<reference evidence="1 49" key="1">
    <citation type="journal article" date="2009" name="J. Virol.">
        <title>Genome comparison of a nonpathogenic myxoma virus field strain with its ancestor, the virulent Lausanne strain.</title>
        <authorList>
            <person name="Morales M."/>
            <person name="Ramirez M.A."/>
            <person name="Cano M.J."/>
            <person name="Parraga M."/>
            <person name="Castilla J."/>
            <person name="Perez-Ordoyo L.I."/>
            <person name="Torres J.M."/>
            <person name="Barcena J."/>
        </authorList>
    </citation>
    <scope>NUCLEOTIDE SEQUENCE [LARGE SCALE GENOMIC DNA]</scope>
    <source>
        <strain evidence="1">6918</strain>
    </source>
</reference>
<dbReference type="EMBL" id="MK388134">
    <property type="protein sequence ID" value="QAV41302.1"/>
    <property type="molecule type" value="Genomic_DNA"/>
</dbReference>
<evidence type="ECO:0000313" key="21">
    <source>
        <dbReference type="EMBL" id="QAV38260.1"/>
    </source>
</evidence>
<evidence type="ECO:0000313" key="25">
    <source>
        <dbReference type="EMBL" id="QAV38936.1"/>
    </source>
</evidence>
<dbReference type="EMBL" id="MK388115">
    <property type="protein sequence ID" value="QAV38091.1"/>
    <property type="molecule type" value="Genomic_DNA"/>
</dbReference>
<reference evidence="2 48" key="2">
    <citation type="journal article" date="2011" name="Emerg. Infect. Dis.">
        <title>Genome sequence of SG33 strain and recombination between wild-type and vaccine myxoma viruses.</title>
        <authorList>
            <person name="Camus-Bouclainville C."/>
            <person name="Gretillat M."/>
            <person name="Py R."/>
            <person name="Gelfi J."/>
            <person name="Guerin J.L."/>
            <person name="Bertagnoli S."/>
        </authorList>
    </citation>
    <scope>NUCLEOTIDE SEQUENCE [LARGE SCALE GENOMIC DNA]</scope>
    <source>
        <strain evidence="2">SG33</strain>
    </source>
</reference>
<dbReference type="Proteomes" id="UP000293333">
    <property type="component" value="Segment"/>
</dbReference>
<evidence type="ECO:0000313" key="36">
    <source>
        <dbReference type="EMBL" id="QAV41471.1"/>
    </source>
</evidence>
<dbReference type="Proteomes" id="UP000293991">
    <property type="component" value="Segment"/>
</dbReference>
<dbReference type="EMBL" id="MK388125">
    <property type="protein sequence ID" value="QAV39781.1"/>
    <property type="molecule type" value="Genomic_DNA"/>
</dbReference>
<evidence type="ECO:0000313" key="15">
    <source>
        <dbReference type="EMBL" id="QAV36908.1"/>
    </source>
</evidence>
<dbReference type="Proteomes" id="UP000294127">
    <property type="component" value="Segment"/>
</dbReference>
<evidence type="ECO:0000313" key="23">
    <source>
        <dbReference type="EMBL" id="QAV38598.1"/>
    </source>
</evidence>
<evidence type="ECO:0000313" key="34">
    <source>
        <dbReference type="EMBL" id="QAV41133.1"/>
    </source>
</evidence>
<dbReference type="EMBL" id="MK388093">
    <property type="protein sequence ID" value="QAV34373.1"/>
    <property type="molecule type" value="Genomic_DNA"/>
</dbReference>
<dbReference type="InterPro" id="IPR005006">
    <property type="entry name" value="Poxvirus_J1"/>
</dbReference>
<dbReference type="Proteomes" id="UP000160630">
    <property type="component" value="Segment"/>
</dbReference>
<evidence type="ECO:0000313" key="6">
    <source>
        <dbReference type="EMBL" id="QAV34711.1"/>
    </source>
</evidence>
<dbReference type="EMBL" id="MK388127">
    <property type="protein sequence ID" value="QAV40119.1"/>
    <property type="molecule type" value="Genomic_DNA"/>
</dbReference>
<dbReference type="Proteomes" id="UP000291087">
    <property type="component" value="Segment"/>
</dbReference>
<protein>
    <submittedName>
        <fullName evidence="46">M060R</fullName>
    </submittedName>
    <submittedName>
        <fullName evidence="1">M60R</fullName>
    </submittedName>
</protein>
<evidence type="ECO:0000313" key="10">
    <source>
        <dbReference type="EMBL" id="QAV35387.1"/>
    </source>
</evidence>
<evidence type="ECO:0000313" key="50">
    <source>
        <dbReference type="Proteomes" id="UP000291087"/>
    </source>
</evidence>
<dbReference type="EMBL" id="MK388105">
    <property type="protein sequence ID" value="QAV36401.1"/>
    <property type="molecule type" value="Genomic_DNA"/>
</dbReference>
<dbReference type="Proteomes" id="UP000293008">
    <property type="component" value="Segment"/>
</dbReference>
<dbReference type="Proteomes" id="UP000293687">
    <property type="component" value="Segment"/>
</dbReference>
<dbReference type="Proteomes" id="UP000294116">
    <property type="component" value="Genome"/>
</dbReference>
<evidence type="ECO:0000313" key="52">
    <source>
        <dbReference type="Proteomes" id="UP000299834"/>
    </source>
</evidence>
<reference evidence="46 52" key="5">
    <citation type="submission" date="2019-04" db="EMBL/GenBank/DDBJ databases">
        <title>Identification of a recombinant Myxoma virus infecting Iberian hare.</title>
        <authorList>
            <person name="Agueda-Pinto A."/>
            <person name="Lemos de Matos A."/>
            <person name="Abrantes M."/>
            <person name="Kraberger S."/>
            <person name="Gortazar C."/>
            <person name="McFadden G."/>
            <person name="Varsani A."/>
            <person name="Esteves P.J."/>
        </authorList>
    </citation>
    <scope>NUCLEOTIDE SEQUENCE [LARGE SCALE GENOMIC DNA]</scope>
    <source>
        <strain evidence="46">Toledo</strain>
    </source>
</reference>
<evidence type="ECO:0000313" key="44">
    <source>
        <dbReference type="EMBL" id="QAV42823.1"/>
    </source>
</evidence>
<dbReference type="Proteomes" id="UP000291211">
    <property type="component" value="Genome"/>
</dbReference>
<dbReference type="Proteomes" id="UP000291536">
    <property type="component" value="Genome"/>
</dbReference>
<dbReference type="Proteomes" id="UP000293733">
    <property type="component" value="Segment"/>
</dbReference>
<evidence type="ECO:0000313" key="38">
    <source>
        <dbReference type="EMBL" id="QAV41809.1"/>
    </source>
</evidence>
<evidence type="ECO:0000313" key="22">
    <source>
        <dbReference type="EMBL" id="QAV38429.1"/>
    </source>
</evidence>
<dbReference type="Proteomes" id="UP000292450">
    <property type="component" value="Segment"/>
</dbReference>
<evidence type="ECO:0000313" key="7">
    <source>
        <dbReference type="EMBL" id="QAV34880.1"/>
    </source>
</evidence>
<dbReference type="GeneID" id="932188"/>
<dbReference type="EMBL" id="JX565566">
    <property type="protein sequence ID" value="AFU77661.1"/>
    <property type="molecule type" value="Genomic_DNA"/>
</dbReference>
<dbReference type="Proteomes" id="UP000292368">
    <property type="component" value="Segment"/>
</dbReference>
<dbReference type="Proteomes" id="UP000291149">
    <property type="component" value="Segment"/>
</dbReference>
<evidence type="ECO:0000313" key="48">
    <source>
        <dbReference type="Proteomes" id="UP000158288"/>
    </source>
</evidence>
<dbReference type="EMBL" id="MK388119">
    <property type="protein sequence ID" value="QAV38767.1"/>
    <property type="molecule type" value="Genomic_DNA"/>
</dbReference>
<dbReference type="EMBL" id="MK388120">
    <property type="protein sequence ID" value="QAV38936.1"/>
    <property type="molecule type" value="Genomic_DNA"/>
</dbReference>
<dbReference type="Proteomes" id="UP000292676">
    <property type="component" value="Segment"/>
</dbReference>
<dbReference type="EMBL" id="MK388107">
    <property type="protein sequence ID" value="QAV36739.1"/>
    <property type="molecule type" value="Genomic_DNA"/>
</dbReference>
<dbReference type="Proteomes" id="UP000291978">
    <property type="component" value="Segment"/>
</dbReference>
<dbReference type="EMBL" id="MK388114">
    <property type="protein sequence ID" value="QAV37922.1"/>
    <property type="molecule type" value="Genomic_DNA"/>
</dbReference>
<evidence type="ECO:0000313" key="8">
    <source>
        <dbReference type="EMBL" id="QAV35049.1"/>
    </source>
</evidence>
<dbReference type="Proteomes" id="UP000291628">
    <property type="component" value="Segment"/>
</dbReference>
<dbReference type="EMBL" id="MK388102">
    <property type="protein sequence ID" value="QAV35894.1"/>
    <property type="molecule type" value="Genomic_DNA"/>
</dbReference>
<dbReference type="Proteomes" id="UP000292322">
    <property type="component" value="Segment"/>
</dbReference>
<evidence type="ECO:0000313" key="20">
    <source>
        <dbReference type="EMBL" id="QAV38091.1"/>
    </source>
</evidence>
<evidence type="ECO:0000313" key="31">
    <source>
        <dbReference type="EMBL" id="QAV39950.1"/>
    </source>
</evidence>
<evidence type="ECO:0000313" key="41">
    <source>
        <dbReference type="EMBL" id="QAV42316.1"/>
    </source>
</evidence>
<dbReference type="EMBL" id="MK388129">
    <property type="protein sequence ID" value="QAV40457.1"/>
    <property type="molecule type" value="Genomic_DNA"/>
</dbReference>
<sequence>MDHGKYLLTIFLNDDDSFFKYLAAQEDDVAMSDVHTIVDYLNFLLALLIKSKDKLEAVGYYYAPLSEEYKAVFDFTDTKSLKQLFNKQPVYVESDSPICVDKGYLADFVLATTRLKKQLPLVLDKEVTYVDPYKDKRFANILSILHKN</sequence>
<dbReference type="Proteomes" id="UP000158288">
    <property type="component" value="Segment"/>
</dbReference>
<dbReference type="Proteomes" id="UP000293723">
    <property type="component" value="Segment"/>
</dbReference>
<dbReference type="Proteomes" id="UP000292892">
    <property type="component" value="Genome"/>
</dbReference>
<dbReference type="Proteomes" id="UP000294706">
    <property type="component" value="Segment"/>
</dbReference>
<dbReference type="Proteomes" id="UP000292929">
    <property type="component" value="Segment"/>
</dbReference>
<dbReference type="EMBL" id="MK388116">
    <property type="protein sequence ID" value="QAV38260.1"/>
    <property type="molecule type" value="Genomic_DNA"/>
</dbReference>
<dbReference type="Proteomes" id="UP000291627">
    <property type="component" value="Segment"/>
</dbReference>
<evidence type="ECO:0000313" key="42">
    <source>
        <dbReference type="EMBL" id="QAV42485.1"/>
    </source>
</evidence>
<dbReference type="EMBL" id="MK388124">
    <property type="protein sequence ID" value="QAV39612.1"/>
    <property type="molecule type" value="Genomic_DNA"/>
</dbReference>
<dbReference type="Proteomes" id="UP000292524">
    <property type="component" value="Genome"/>
</dbReference>
<dbReference type="Proteomes" id="UP000291290">
    <property type="component" value="Segment"/>
</dbReference>
<evidence type="ECO:0000313" key="46">
    <source>
        <dbReference type="EMBL" id="QCO69358.1"/>
    </source>
</evidence>
<dbReference type="Proteomes" id="UP000294984">
    <property type="component" value="Genome"/>
</dbReference>
<dbReference type="Proteomes" id="UP000293046">
    <property type="component" value="Segment"/>
</dbReference>
<evidence type="ECO:0000313" key="45">
    <source>
        <dbReference type="EMBL" id="QAV42992.1"/>
    </source>
</evidence>
<dbReference type="EMBL" id="MK388126">
    <property type="protein sequence ID" value="QAV39950.1"/>
    <property type="molecule type" value="Genomic_DNA"/>
</dbReference>
<dbReference type="Proteomes" id="UP000293298">
    <property type="component" value="Segment"/>
</dbReference>
<dbReference type="EMBL" id="MK388111">
    <property type="protein sequence ID" value="QAV37415.1"/>
    <property type="molecule type" value="Genomic_DNA"/>
</dbReference>
<evidence type="ECO:0000313" key="2">
    <source>
        <dbReference type="EMBL" id="ADK63700.1"/>
    </source>
</evidence>
<dbReference type="Proteomes" id="UP000294146">
    <property type="component" value="Segment"/>
</dbReference>
<dbReference type="EMBL" id="MK388110">
    <property type="protein sequence ID" value="QAV37246.1"/>
    <property type="molecule type" value="Genomic_DNA"/>
</dbReference>
<dbReference type="EMBL" id="MK388143">
    <property type="protein sequence ID" value="QAV42823.1"/>
    <property type="molecule type" value="Genomic_DNA"/>
</dbReference>
<dbReference type="Pfam" id="PF03338">
    <property type="entry name" value="Pox_J1"/>
    <property type="match status" value="1"/>
</dbReference>
<dbReference type="EMBL" id="MK388135">
    <property type="protein sequence ID" value="QAV41471.1"/>
    <property type="molecule type" value="Genomic_DNA"/>
</dbReference>
<evidence type="ECO:0000313" key="37">
    <source>
        <dbReference type="EMBL" id="QAV41640.1"/>
    </source>
</evidence>
<evidence type="ECO:0000313" key="29">
    <source>
        <dbReference type="EMBL" id="QAV39612.1"/>
    </source>
</evidence>
<evidence type="ECO:0000313" key="12">
    <source>
        <dbReference type="EMBL" id="QAV36232.1"/>
    </source>
</evidence>
<dbReference type="Proteomes" id="UP000291891">
    <property type="component" value="Segment"/>
</dbReference>
<evidence type="ECO:0000313" key="30">
    <source>
        <dbReference type="EMBL" id="QAV39781.1"/>
    </source>
</evidence>
<dbReference type="Proteomes" id="UP000294048">
    <property type="component" value="Segment"/>
</dbReference>
<evidence type="ECO:0000313" key="11">
    <source>
        <dbReference type="EMBL" id="QAV35556.1"/>
    </source>
</evidence>
<dbReference type="Proteomes" id="UP000292406">
    <property type="component" value="Segment"/>
</dbReference>
<dbReference type="EMBL" id="MK388106">
    <property type="protein sequence ID" value="QAV36570.1"/>
    <property type="molecule type" value="Genomic_DNA"/>
</dbReference>
<evidence type="ECO:0000313" key="27">
    <source>
        <dbReference type="EMBL" id="QAV39274.1"/>
    </source>
</evidence>
<dbReference type="EMBL" id="MK388113">
    <property type="protein sequence ID" value="QAV37753.1"/>
    <property type="molecule type" value="Genomic_DNA"/>
</dbReference>
<dbReference type="OrthoDB" id="15626at10239"/>
<dbReference type="Proteomes" id="UP000291608">
    <property type="component" value="Segment"/>
</dbReference>
<evidence type="ECO:0000313" key="17">
    <source>
        <dbReference type="EMBL" id="QAV37415.1"/>
    </source>
</evidence>
<dbReference type="Proteomes" id="UP000294249">
    <property type="component" value="Segment"/>
</dbReference>
<dbReference type="Proteomes" id="UP000293088">
    <property type="component" value="Segment"/>
</dbReference>
<dbReference type="EMBL" id="MK388144">
    <property type="protein sequence ID" value="QAV42992.1"/>
    <property type="molecule type" value="Genomic_DNA"/>
</dbReference>
<dbReference type="EMBL" id="MK388141">
    <property type="protein sequence ID" value="QAV42485.1"/>
    <property type="molecule type" value="Genomic_DNA"/>
</dbReference>
<evidence type="ECO:0000313" key="14">
    <source>
        <dbReference type="EMBL" id="QAV36739.1"/>
    </source>
</evidence>
<evidence type="ECO:0000313" key="24">
    <source>
        <dbReference type="EMBL" id="QAV38767.1"/>
    </source>
</evidence>
<dbReference type="Proteomes" id="UP000291083">
    <property type="component" value="Segment"/>
</dbReference>
<dbReference type="EMBL" id="MK388133">
    <property type="protein sequence ID" value="QAV41133.1"/>
    <property type="molecule type" value="Genomic_DNA"/>
</dbReference>
<dbReference type="EMBL" id="MK388099">
    <property type="protein sequence ID" value="QAV35387.1"/>
    <property type="molecule type" value="Genomic_DNA"/>
</dbReference>
<evidence type="ECO:0000313" key="19">
    <source>
        <dbReference type="EMBL" id="QAV37922.1"/>
    </source>
</evidence>
<dbReference type="EMBL" id="MK388112">
    <property type="protein sequence ID" value="QAV37584.1"/>
    <property type="molecule type" value="Genomic_DNA"/>
</dbReference>
<dbReference type="EMBL" id="MK388117">
    <property type="protein sequence ID" value="QAV38429.1"/>
    <property type="molecule type" value="Genomic_DNA"/>
</dbReference>
<evidence type="ECO:0000313" key="13">
    <source>
        <dbReference type="EMBL" id="QAV36401.1"/>
    </source>
</evidence>
<dbReference type="EMBL" id="MK388096">
    <property type="protein sequence ID" value="QAV34880.1"/>
    <property type="molecule type" value="Genomic_DNA"/>
</dbReference>
<dbReference type="Proteomes" id="UP000291093">
    <property type="component" value="Segment"/>
</dbReference>
<accession>B2CWG7</accession>
<name>B2CWG7_9POXV</name>
<dbReference type="EMBL" id="MK388128">
    <property type="protein sequence ID" value="QAV40288.1"/>
    <property type="molecule type" value="Genomic_DNA"/>
</dbReference>
<proteinExistence type="predicted"/>
<dbReference type="Proteomes" id="UP000293058">
    <property type="component" value="Genome"/>
</dbReference>